<keyword evidence="6" id="KW-0325">Glycoprotein</keyword>
<evidence type="ECO:0000313" key="12">
    <source>
        <dbReference type="Proteomes" id="UP000440578"/>
    </source>
</evidence>
<dbReference type="PRINTS" id="PR00722">
    <property type="entry name" value="CHYMOTRYPSIN"/>
</dbReference>
<comment type="subcellular location">
    <subcellularLocation>
        <location evidence="9">Secreted</location>
    </subcellularLocation>
</comment>
<gene>
    <name evidence="11" type="primary">MP1_0</name>
    <name evidence="11" type="ORF">FJT64_007024</name>
</gene>
<evidence type="ECO:0000256" key="6">
    <source>
        <dbReference type="ARBA" id="ARBA00023180"/>
    </source>
</evidence>
<feature type="signal peptide" evidence="9">
    <location>
        <begin position="1"/>
        <end position="17"/>
    </location>
</feature>
<dbReference type="InterPro" id="IPR001314">
    <property type="entry name" value="Peptidase_S1A"/>
</dbReference>
<comment type="caution">
    <text evidence="11">The sequence shown here is derived from an EMBL/GenBank/DDBJ whole genome shotgun (WGS) entry which is preliminary data.</text>
</comment>
<feature type="domain" description="Peptidase S1" evidence="10">
    <location>
        <begin position="131"/>
        <end position="395"/>
    </location>
</feature>
<comment type="similarity">
    <text evidence="7 9">Belongs to the peptidase S1 family. CLIP subfamily.</text>
</comment>
<dbReference type="GO" id="GO:0004252">
    <property type="term" value="F:serine-type endopeptidase activity"/>
    <property type="evidence" value="ECO:0007669"/>
    <property type="project" value="UniProtKB-UniRule"/>
</dbReference>
<evidence type="ECO:0000256" key="4">
    <source>
        <dbReference type="ARBA" id="ARBA00022825"/>
    </source>
</evidence>
<keyword evidence="1 8" id="KW-0645">Protease</keyword>
<dbReference type="Pfam" id="PF12032">
    <property type="entry name" value="CLIP"/>
    <property type="match status" value="1"/>
</dbReference>
<dbReference type="Gene3D" id="3.30.1640.30">
    <property type="match status" value="1"/>
</dbReference>
<dbReference type="InterPro" id="IPR038565">
    <property type="entry name" value="CLIP_sf"/>
</dbReference>
<dbReference type="AlphaFoldDB" id="A0A6A4VRC9"/>
<dbReference type="PROSITE" id="PS00134">
    <property type="entry name" value="TRYPSIN_HIS"/>
    <property type="match status" value="1"/>
</dbReference>
<comment type="domain">
    <text evidence="9">The clip domain consists of 35-55 residues which are 'knitted' together usually by 3 conserved disulfide bonds forming a clip-like compact structure.</text>
</comment>
<dbReference type="Pfam" id="PF00089">
    <property type="entry name" value="Trypsin"/>
    <property type="match status" value="1"/>
</dbReference>
<name>A0A6A4VRC9_AMPAM</name>
<keyword evidence="12" id="KW-1185">Reference proteome</keyword>
<dbReference type="InterPro" id="IPR009003">
    <property type="entry name" value="Peptidase_S1_PA"/>
</dbReference>
<evidence type="ECO:0000256" key="1">
    <source>
        <dbReference type="ARBA" id="ARBA00022670"/>
    </source>
</evidence>
<dbReference type="InterPro" id="IPR001254">
    <property type="entry name" value="Trypsin_dom"/>
</dbReference>
<dbReference type="InterPro" id="IPR051487">
    <property type="entry name" value="Ser/Thr_Proteases_Immune/Dev"/>
</dbReference>
<protein>
    <recommendedName>
        <fullName evidence="9">CLIP domain-containing serine protease</fullName>
        <ecNumber evidence="8">3.4.21.-</ecNumber>
    </recommendedName>
</protein>
<evidence type="ECO:0000256" key="9">
    <source>
        <dbReference type="RuleBase" id="RU366078"/>
    </source>
</evidence>
<dbReference type="Gene3D" id="2.40.10.10">
    <property type="entry name" value="Trypsin-like serine proteases"/>
    <property type="match status" value="2"/>
</dbReference>
<dbReference type="FunFam" id="2.40.10.10:FF:000028">
    <property type="entry name" value="Serine protease easter"/>
    <property type="match status" value="1"/>
</dbReference>
<evidence type="ECO:0000256" key="8">
    <source>
        <dbReference type="RuleBase" id="RU363034"/>
    </source>
</evidence>
<dbReference type="EMBL" id="VIIS01001616">
    <property type="protein sequence ID" value="KAF0295469.1"/>
    <property type="molecule type" value="Genomic_DNA"/>
</dbReference>
<dbReference type="InterPro" id="IPR022700">
    <property type="entry name" value="CLIP"/>
</dbReference>
<dbReference type="InterPro" id="IPR033116">
    <property type="entry name" value="TRYPSIN_SER"/>
</dbReference>
<dbReference type="OrthoDB" id="9981647at2759"/>
<dbReference type="GO" id="GO:0006508">
    <property type="term" value="P:proteolysis"/>
    <property type="evidence" value="ECO:0007669"/>
    <property type="project" value="UniProtKB-KW"/>
</dbReference>
<dbReference type="SMART" id="SM00680">
    <property type="entry name" value="CLIP"/>
    <property type="match status" value="1"/>
</dbReference>
<dbReference type="PANTHER" id="PTHR24256">
    <property type="entry name" value="TRYPTASE-RELATED"/>
    <property type="match status" value="1"/>
</dbReference>
<evidence type="ECO:0000256" key="7">
    <source>
        <dbReference type="ARBA" id="ARBA00024195"/>
    </source>
</evidence>
<keyword evidence="4 8" id="KW-0720">Serine protease</keyword>
<keyword evidence="2 9" id="KW-0732">Signal</keyword>
<keyword evidence="5" id="KW-1015">Disulfide bond</keyword>
<dbReference type="SMART" id="SM00020">
    <property type="entry name" value="Tryp_SPc"/>
    <property type="match status" value="1"/>
</dbReference>
<evidence type="ECO:0000256" key="3">
    <source>
        <dbReference type="ARBA" id="ARBA00022801"/>
    </source>
</evidence>
<feature type="chain" id="PRO_5025716313" description="CLIP domain-containing serine protease" evidence="9">
    <location>
        <begin position="18"/>
        <end position="396"/>
    </location>
</feature>
<evidence type="ECO:0000256" key="2">
    <source>
        <dbReference type="ARBA" id="ARBA00022729"/>
    </source>
</evidence>
<accession>A0A6A4VRC9</accession>
<keyword evidence="9" id="KW-0964">Secreted</keyword>
<reference evidence="11 12" key="1">
    <citation type="submission" date="2019-07" db="EMBL/GenBank/DDBJ databases">
        <title>Draft genome assembly of a fouling barnacle, Amphibalanus amphitrite (Darwin, 1854): The first reference genome for Thecostraca.</title>
        <authorList>
            <person name="Kim W."/>
        </authorList>
    </citation>
    <scope>NUCLEOTIDE SEQUENCE [LARGE SCALE GENOMIC DNA]</scope>
    <source>
        <strain evidence="11">SNU_AA5</strain>
        <tissue evidence="11">Soma without cirri and trophi</tissue>
    </source>
</reference>
<proteinExistence type="inferred from homology"/>
<evidence type="ECO:0000313" key="11">
    <source>
        <dbReference type="EMBL" id="KAF0295469.1"/>
    </source>
</evidence>
<evidence type="ECO:0000256" key="5">
    <source>
        <dbReference type="ARBA" id="ARBA00023157"/>
    </source>
</evidence>
<sequence>MLLTALLSVLLVTGGLAGRPRRQLGTFCRDFAGRPGTCGAPQQCPALLRLLAAGAPSAAEVSGIRRSVCGRLGRQLLFCCASGPVPQPVTPAPQPVTPAPRPVTPVPPEQHPNRAILNRGFVCGTSPAGRIVGGQETEVGEYPWVALLGYQSLDNRRAPVSFECGGTLISLQHVLTAAHCVDELPIRDARLALTTVRLGEHNLDTATECRQLRDGSELCNRPQDFRIARVQMHADYDRGSSANDIALITLDRPVVEDTFIGKICLPFGEAGRRNYTGAPLRTAGFGRTGPSRQSPSSPVLLDVLLPGVEQSQCAATIRQNGGTVTPLQICAGGVPGEDSCQGDSGGPLMAPSPSGPPFSLVGVVSFGAVRCGEGGVPSVNTRVSEYLNWILDRLDN</sequence>
<dbReference type="PROSITE" id="PS00135">
    <property type="entry name" value="TRYPSIN_SER"/>
    <property type="match status" value="1"/>
</dbReference>
<dbReference type="InterPro" id="IPR018114">
    <property type="entry name" value="TRYPSIN_HIS"/>
</dbReference>
<keyword evidence="3 8" id="KW-0378">Hydrolase</keyword>
<dbReference type="EC" id="3.4.21.-" evidence="8"/>
<dbReference type="SUPFAM" id="SSF50494">
    <property type="entry name" value="Trypsin-like serine proteases"/>
    <property type="match status" value="1"/>
</dbReference>
<dbReference type="Proteomes" id="UP000440578">
    <property type="component" value="Unassembled WGS sequence"/>
</dbReference>
<dbReference type="InterPro" id="IPR043504">
    <property type="entry name" value="Peptidase_S1_PA_chymotrypsin"/>
</dbReference>
<dbReference type="PROSITE" id="PS50240">
    <property type="entry name" value="TRYPSIN_DOM"/>
    <property type="match status" value="1"/>
</dbReference>
<evidence type="ECO:0000259" key="10">
    <source>
        <dbReference type="PROSITE" id="PS50240"/>
    </source>
</evidence>
<organism evidence="11 12">
    <name type="scientific">Amphibalanus amphitrite</name>
    <name type="common">Striped barnacle</name>
    <name type="synonym">Balanus amphitrite</name>
    <dbReference type="NCBI Taxonomy" id="1232801"/>
    <lineage>
        <taxon>Eukaryota</taxon>
        <taxon>Metazoa</taxon>
        <taxon>Ecdysozoa</taxon>
        <taxon>Arthropoda</taxon>
        <taxon>Crustacea</taxon>
        <taxon>Multicrustacea</taxon>
        <taxon>Cirripedia</taxon>
        <taxon>Thoracica</taxon>
        <taxon>Thoracicalcarea</taxon>
        <taxon>Balanomorpha</taxon>
        <taxon>Balanoidea</taxon>
        <taxon>Balanidae</taxon>
        <taxon>Amphibalaninae</taxon>
        <taxon>Amphibalanus</taxon>
    </lineage>
</organism>
<dbReference type="GO" id="GO:0005576">
    <property type="term" value="C:extracellular region"/>
    <property type="evidence" value="ECO:0007669"/>
    <property type="project" value="UniProtKB-SubCell"/>
</dbReference>
<dbReference type="CDD" id="cd00190">
    <property type="entry name" value="Tryp_SPc"/>
    <property type="match status" value="1"/>
</dbReference>